<dbReference type="AlphaFoldDB" id="A0A6C0K3Y0"/>
<evidence type="ECO:0000313" key="2">
    <source>
        <dbReference type="EMBL" id="QHU11407.1"/>
    </source>
</evidence>
<reference evidence="2" key="1">
    <citation type="journal article" date="2020" name="Nature">
        <title>Giant virus diversity and host interactions through global metagenomics.</title>
        <authorList>
            <person name="Schulz F."/>
            <person name="Roux S."/>
            <person name="Paez-Espino D."/>
            <person name="Jungbluth S."/>
            <person name="Walsh D.A."/>
            <person name="Denef V.J."/>
            <person name="McMahon K.D."/>
            <person name="Konstantinidis K.T."/>
            <person name="Eloe-Fadrosh E.A."/>
            <person name="Kyrpides N.C."/>
            <person name="Woyke T."/>
        </authorList>
    </citation>
    <scope>NUCLEOTIDE SEQUENCE</scope>
    <source>
        <strain evidence="2">GVMAG-S-1101165-84</strain>
    </source>
</reference>
<dbReference type="EMBL" id="MN740783">
    <property type="protein sequence ID" value="QHU11407.1"/>
    <property type="molecule type" value="Genomic_DNA"/>
</dbReference>
<keyword evidence="1" id="KW-0472">Membrane</keyword>
<proteinExistence type="predicted"/>
<protein>
    <submittedName>
        <fullName evidence="2">Uncharacterized protein</fullName>
    </submittedName>
</protein>
<feature type="transmembrane region" description="Helical" evidence="1">
    <location>
        <begin position="135"/>
        <end position="158"/>
    </location>
</feature>
<name>A0A6C0K3Y0_9ZZZZ</name>
<keyword evidence="1" id="KW-0812">Transmembrane</keyword>
<organism evidence="2">
    <name type="scientific">viral metagenome</name>
    <dbReference type="NCBI Taxonomy" id="1070528"/>
    <lineage>
        <taxon>unclassified sequences</taxon>
        <taxon>metagenomes</taxon>
        <taxon>organismal metagenomes</taxon>
    </lineage>
</organism>
<keyword evidence="1" id="KW-1133">Transmembrane helix</keyword>
<feature type="transmembrane region" description="Helical" evidence="1">
    <location>
        <begin position="96"/>
        <end position="115"/>
    </location>
</feature>
<accession>A0A6C0K3Y0</accession>
<sequence length="162" mass="18039">MGNPNHYTNLLSFHKNINDFNTNLIGSCIDTNTPVGSQFNKIKEIQSGGDQSLQVLQQDEKEARLRLELLRSSHSTVTNHQVFLLGRPLRPASIPLLWALSVLFIGIAALIFYTFSPFELIPSNYIVFQIYLLLINPYFIASALLVAVAAIIVTTLHITGTI</sequence>
<evidence type="ECO:0000256" key="1">
    <source>
        <dbReference type="SAM" id="Phobius"/>
    </source>
</evidence>